<evidence type="ECO:0000313" key="7">
    <source>
        <dbReference type="Proteomes" id="UP000680504"/>
    </source>
</evidence>
<organism evidence="6 7">
    <name type="scientific">ssRNA phage Zoerhiza.4_24</name>
    <dbReference type="NCBI Taxonomy" id="2786841"/>
    <lineage>
        <taxon>Viruses</taxon>
        <taxon>Riboviria</taxon>
        <taxon>Orthornavirae</taxon>
        <taxon>Lenarviricota</taxon>
        <taxon>Leviviricetes</taxon>
        <taxon>Timlovirales</taxon>
        <taxon>Steitzviridae</taxon>
        <taxon>Tikiyavirus</taxon>
        <taxon>Tikiyavirus telluradaptatum</taxon>
        <taxon>Pujohnavirus telluradaptatum</taxon>
    </lineage>
</organism>
<keyword evidence="3" id="KW-1175">Viral attachment to host cell pilus</keyword>
<gene>
    <name evidence="6" type="primary">Zoerhiza.4_24_1</name>
</gene>
<comment type="similarity">
    <text evidence="5">Belongs to the Leviviricetes maturation protein family.</text>
</comment>
<dbReference type="InterPro" id="IPR005563">
    <property type="entry name" value="A_protein"/>
</dbReference>
<keyword evidence="2" id="KW-1161">Viral attachment to host cell</keyword>
<evidence type="ECO:0000256" key="5">
    <source>
        <dbReference type="ARBA" id="ARBA00035110"/>
    </source>
</evidence>
<dbReference type="RefSeq" id="YP_010771082.1">
    <property type="nucleotide sequence ID" value="NC_074481.1"/>
</dbReference>
<feature type="non-terminal residue" evidence="6">
    <location>
        <position position="1"/>
    </location>
</feature>
<keyword evidence="7" id="KW-1185">Reference proteome</keyword>
<proteinExistence type="inferred from homology"/>
<dbReference type="GO" id="GO:0039666">
    <property type="term" value="P:virion attachment to host cell pilus"/>
    <property type="evidence" value="ECO:0007669"/>
    <property type="project" value="UniProtKB-KW"/>
</dbReference>
<evidence type="ECO:0000256" key="1">
    <source>
        <dbReference type="ARBA" id="ARBA00022581"/>
    </source>
</evidence>
<keyword evidence="3" id="KW-0946">Virion</keyword>
<name>A0A8S5KXI1_9VIRU</name>
<evidence type="ECO:0000256" key="4">
    <source>
        <dbReference type="ARBA" id="ARBA00023296"/>
    </source>
</evidence>
<evidence type="ECO:0000256" key="3">
    <source>
        <dbReference type="ARBA" id="ARBA00023104"/>
    </source>
</evidence>
<reference evidence="6 7" key="1">
    <citation type="submission" date="2020-09" db="EMBL/GenBank/DDBJ databases">
        <title>Leviviricetes taxonomy.</title>
        <authorList>
            <person name="Stockdale S.R."/>
            <person name="Callanan J."/>
            <person name="Adriaenssens E.M."/>
            <person name="Kuhn J.H."/>
            <person name="Rumnieks J."/>
            <person name="Shkoporov A."/>
            <person name="Draper L.A."/>
            <person name="Ross P."/>
            <person name="Hill C."/>
        </authorList>
    </citation>
    <scope>NUCLEOTIDE SEQUENCE [LARGE SCALE GENOMIC DNA]</scope>
</reference>
<accession>A0A8S5KXI1</accession>
<keyword evidence="4" id="KW-1160">Virus entry into host cell</keyword>
<dbReference type="KEGG" id="vg:80400713"/>
<protein>
    <submittedName>
        <fullName evidence="6">Maturation protein</fullName>
    </submittedName>
</protein>
<evidence type="ECO:0000313" key="6">
    <source>
        <dbReference type="EMBL" id="DAD50430.1"/>
    </source>
</evidence>
<dbReference type="GeneID" id="80400713"/>
<evidence type="ECO:0000256" key="2">
    <source>
        <dbReference type="ARBA" id="ARBA00022804"/>
    </source>
</evidence>
<sequence>PGSRRAQSSNTLWALPSMLRRNTMPDRFRSSSAQTMSGETGRFGDSWGSGFVTTSTESCSDIVGSGDNAPFHVHREYWQGGIIVKPYTGFFSSYFNNYVSDLVRGPVIGHLGIDSPSTVAAASAAAARTNPSKPYVDVPVELAQVAEFVGILRGRGAGIIRQIANSNLELQFGLLPVMEDLDNLLNLHDQIDRRVQQLHRLRAPRGLRRTIGLGTYSATERPFYWIQTQGLFYGQTFDVSTTETVRAHTRWAADDVSHLLSDSAMRALATRAVLGLTIDLKTAWELIPWSWLADYFSSIGDSISANRNIVGASLSDVSVMRHTVTRSGCPSGSVDGAEISAISGLYEDKTRRTSFAGVTADLNLLTGNQIGIIASIALTR</sequence>
<dbReference type="Proteomes" id="UP000680504">
    <property type="component" value="Segment"/>
</dbReference>
<dbReference type="EMBL" id="BK013523">
    <property type="protein sequence ID" value="DAD50430.1"/>
    <property type="molecule type" value="Genomic_RNA"/>
</dbReference>
<keyword evidence="1" id="KW-0945">Host-virus interaction</keyword>
<dbReference type="Pfam" id="PF03863">
    <property type="entry name" value="Phage_mat-A"/>
    <property type="match status" value="1"/>
</dbReference>